<dbReference type="EC" id="4.3.2.7" evidence="1"/>
<comment type="caution">
    <text evidence="3">The sequence shown here is derived from an EMBL/GenBank/DDBJ whole genome shotgun (WGS) entry which is preliminary data.</text>
</comment>
<keyword evidence="4" id="KW-1185">Reference proteome</keyword>
<dbReference type="Gene3D" id="3.10.490.10">
    <property type="entry name" value="Gamma-glutamyl cyclotransferase-like"/>
    <property type="match status" value="1"/>
</dbReference>
<sequence length="244" mass="27417">MNIALTEDLLAKNDRTIEDAGPAPELRNLEDRDYLEIRMRLLAGRPRGADIWVFAYGSLLWNPCFEFIEERPATVYGWHRRFSLWLTRWRGTRERPGLMLALDRGGSCRGVAYRISHHDVETAIDRLLRREMSANPPTNVPRWVSVRSAGGNLPAIAFVADRSGPGYAAALPEQTTVEILSLAVGHIGSCADYLRKTVLQLEARNMRDETLWRLQGKVAAYLASLQSNTPLPPPTQEINHACEG</sequence>
<evidence type="ECO:0000256" key="1">
    <source>
        <dbReference type="ARBA" id="ARBA00012344"/>
    </source>
</evidence>
<keyword evidence="2" id="KW-0456">Lyase</keyword>
<accession>A0ABV1YBL8</accession>
<dbReference type="EMBL" id="JAMYPJ010000006">
    <property type="protein sequence ID" value="MER8932529.1"/>
    <property type="molecule type" value="Genomic_DNA"/>
</dbReference>
<dbReference type="PANTHER" id="PTHR12192">
    <property type="entry name" value="CATION TRANSPORT PROTEIN CHAC-RELATED"/>
    <property type="match status" value="1"/>
</dbReference>
<dbReference type="CDD" id="cd06661">
    <property type="entry name" value="GGCT_like"/>
    <property type="match status" value="1"/>
</dbReference>
<dbReference type="RefSeq" id="WP_287273326.1">
    <property type="nucleotide sequence ID" value="NZ_JAMYMY010000005.1"/>
</dbReference>
<reference evidence="3 4" key="1">
    <citation type="journal article" date="2024" name="Proc. Natl. Acad. Sci. U.S.A.">
        <title>The evolutionary genomics of adaptation to stress in wild rhizobium bacteria.</title>
        <authorList>
            <person name="Kehlet-Delgado H."/>
            <person name="Montoya A.P."/>
            <person name="Jensen K.T."/>
            <person name="Wendlandt C.E."/>
            <person name="Dexheimer C."/>
            <person name="Roberts M."/>
            <person name="Torres Martinez L."/>
            <person name="Friesen M.L."/>
            <person name="Griffitts J.S."/>
            <person name="Porter S.S."/>
        </authorList>
    </citation>
    <scope>NUCLEOTIDE SEQUENCE [LARGE SCALE GENOMIC DNA]</scope>
    <source>
        <strain evidence="3 4">M0729</strain>
    </source>
</reference>
<dbReference type="SUPFAM" id="SSF110857">
    <property type="entry name" value="Gamma-glutamyl cyclotransferase-like"/>
    <property type="match status" value="1"/>
</dbReference>
<evidence type="ECO:0000313" key="3">
    <source>
        <dbReference type="EMBL" id="MER8932529.1"/>
    </source>
</evidence>
<dbReference type="InterPro" id="IPR036568">
    <property type="entry name" value="GGCT-like_sf"/>
</dbReference>
<proteinExistence type="predicted"/>
<dbReference type="PANTHER" id="PTHR12192:SF2">
    <property type="entry name" value="GLUTATHIONE-SPECIFIC GAMMA-GLUTAMYLCYCLOTRANSFERASE 2"/>
    <property type="match status" value="1"/>
</dbReference>
<protein>
    <recommendedName>
        <fullName evidence="1">glutathione-specific gamma-glutamylcyclotransferase</fullName>
        <ecNumber evidence="1">4.3.2.7</ecNumber>
    </recommendedName>
</protein>
<evidence type="ECO:0000256" key="2">
    <source>
        <dbReference type="ARBA" id="ARBA00023239"/>
    </source>
</evidence>
<gene>
    <name evidence="3" type="ORF">NKI33_06070</name>
</gene>
<dbReference type="InterPro" id="IPR006840">
    <property type="entry name" value="ChaC"/>
</dbReference>
<organism evidence="3 4">
    <name type="scientific">Mesorhizobium opportunistum</name>
    <dbReference type="NCBI Taxonomy" id="593909"/>
    <lineage>
        <taxon>Bacteria</taxon>
        <taxon>Pseudomonadati</taxon>
        <taxon>Pseudomonadota</taxon>
        <taxon>Alphaproteobacteria</taxon>
        <taxon>Hyphomicrobiales</taxon>
        <taxon>Phyllobacteriaceae</taxon>
        <taxon>Mesorhizobium</taxon>
    </lineage>
</organism>
<dbReference type="Pfam" id="PF04752">
    <property type="entry name" value="ChaC"/>
    <property type="match status" value="1"/>
</dbReference>
<evidence type="ECO:0000313" key="4">
    <source>
        <dbReference type="Proteomes" id="UP001464387"/>
    </source>
</evidence>
<name>A0ABV1YBL8_9HYPH</name>
<dbReference type="Proteomes" id="UP001464387">
    <property type="component" value="Unassembled WGS sequence"/>
</dbReference>
<dbReference type="InterPro" id="IPR013024">
    <property type="entry name" value="GGCT-like"/>
</dbReference>